<evidence type="ECO:0000313" key="3">
    <source>
        <dbReference type="Proteomes" id="UP001215598"/>
    </source>
</evidence>
<evidence type="ECO:0000256" key="1">
    <source>
        <dbReference type="SAM" id="MobiDB-lite"/>
    </source>
</evidence>
<sequence length="226" mass="23990">MDEELINTAHLPPSDVPGQGLSPSPSPSPTRPDPNQGPTRAQGQAQNFSEPPTLGLGPGSTTPLFKSDSDCVGSKTKGSHLHISFPAVDAIQFRKVIKFATNVDPGGRRNGRSVLNDFAILPAILPFCRADWQQSANSTIDYQVMGPGLSPSPTRPGPDPEVGSGSRYFARPDPNITTTTEQFNAVRNVQLWGLLTSAETSAGNAEMPTARHLTGTAEGYKNDEPS</sequence>
<evidence type="ECO:0000313" key="2">
    <source>
        <dbReference type="EMBL" id="KAJ7741841.1"/>
    </source>
</evidence>
<feature type="compositionally biased region" description="Polar residues" evidence="1">
    <location>
        <begin position="36"/>
        <end position="50"/>
    </location>
</feature>
<feature type="region of interest" description="Disordered" evidence="1">
    <location>
        <begin position="200"/>
        <end position="226"/>
    </location>
</feature>
<feature type="region of interest" description="Disordered" evidence="1">
    <location>
        <begin position="1"/>
        <end position="78"/>
    </location>
</feature>
<organism evidence="2 3">
    <name type="scientific">Mycena metata</name>
    <dbReference type="NCBI Taxonomy" id="1033252"/>
    <lineage>
        <taxon>Eukaryota</taxon>
        <taxon>Fungi</taxon>
        <taxon>Dikarya</taxon>
        <taxon>Basidiomycota</taxon>
        <taxon>Agaricomycotina</taxon>
        <taxon>Agaricomycetes</taxon>
        <taxon>Agaricomycetidae</taxon>
        <taxon>Agaricales</taxon>
        <taxon>Marasmiineae</taxon>
        <taxon>Mycenaceae</taxon>
        <taxon>Mycena</taxon>
    </lineage>
</organism>
<feature type="region of interest" description="Disordered" evidence="1">
    <location>
        <begin position="143"/>
        <end position="175"/>
    </location>
</feature>
<accession>A0AAD7N1S4</accession>
<gene>
    <name evidence="2" type="ORF">B0H16DRAFT_1464281</name>
</gene>
<name>A0AAD7N1S4_9AGAR</name>
<reference evidence="2" key="1">
    <citation type="submission" date="2023-03" db="EMBL/GenBank/DDBJ databases">
        <title>Massive genome expansion in bonnet fungi (Mycena s.s.) driven by repeated elements and novel gene families across ecological guilds.</title>
        <authorList>
            <consortium name="Lawrence Berkeley National Laboratory"/>
            <person name="Harder C.B."/>
            <person name="Miyauchi S."/>
            <person name="Viragh M."/>
            <person name="Kuo A."/>
            <person name="Thoen E."/>
            <person name="Andreopoulos B."/>
            <person name="Lu D."/>
            <person name="Skrede I."/>
            <person name="Drula E."/>
            <person name="Henrissat B."/>
            <person name="Morin E."/>
            <person name="Kohler A."/>
            <person name="Barry K."/>
            <person name="LaButti K."/>
            <person name="Morin E."/>
            <person name="Salamov A."/>
            <person name="Lipzen A."/>
            <person name="Mereny Z."/>
            <person name="Hegedus B."/>
            <person name="Baldrian P."/>
            <person name="Stursova M."/>
            <person name="Weitz H."/>
            <person name="Taylor A."/>
            <person name="Grigoriev I.V."/>
            <person name="Nagy L.G."/>
            <person name="Martin F."/>
            <person name="Kauserud H."/>
        </authorList>
    </citation>
    <scope>NUCLEOTIDE SEQUENCE</scope>
    <source>
        <strain evidence="2">CBHHK182m</strain>
    </source>
</reference>
<comment type="caution">
    <text evidence="2">The sequence shown here is derived from an EMBL/GenBank/DDBJ whole genome shotgun (WGS) entry which is preliminary data.</text>
</comment>
<proteinExistence type="predicted"/>
<protein>
    <submittedName>
        <fullName evidence="2">Uncharacterized protein</fullName>
    </submittedName>
</protein>
<dbReference type="Proteomes" id="UP001215598">
    <property type="component" value="Unassembled WGS sequence"/>
</dbReference>
<dbReference type="EMBL" id="JARKIB010000097">
    <property type="protein sequence ID" value="KAJ7741841.1"/>
    <property type="molecule type" value="Genomic_DNA"/>
</dbReference>
<keyword evidence="3" id="KW-1185">Reference proteome</keyword>
<dbReference type="AlphaFoldDB" id="A0AAD7N1S4"/>